<dbReference type="GO" id="GO:0020037">
    <property type="term" value="F:heme binding"/>
    <property type="evidence" value="ECO:0007669"/>
    <property type="project" value="TreeGrafter"/>
</dbReference>
<evidence type="ECO:0000256" key="6">
    <source>
        <dbReference type="ARBA" id="ARBA00023004"/>
    </source>
</evidence>
<keyword evidence="4 9" id="KW-0349">Heme</keyword>
<feature type="binding site" evidence="8">
    <location>
        <position position="50"/>
    </location>
    <ligand>
        <name>Fe cation</name>
        <dbReference type="ChEBI" id="CHEBI:24875"/>
        <label>3</label>
    </ligand>
</feature>
<dbReference type="NCBIfam" id="TIGR00754">
    <property type="entry name" value="bfr"/>
    <property type="match status" value="1"/>
</dbReference>
<dbReference type="RefSeq" id="WP_085444303.1">
    <property type="nucleotide sequence ID" value="NZ_LVJN01000020.1"/>
</dbReference>
<dbReference type="PANTHER" id="PTHR30295">
    <property type="entry name" value="BACTERIOFERRITIN"/>
    <property type="match status" value="1"/>
</dbReference>
<comment type="cofactor">
    <cofactor evidence="1">
        <name>heme b</name>
        <dbReference type="ChEBI" id="CHEBI:60344"/>
    </cofactor>
</comment>
<comment type="catalytic activity">
    <reaction evidence="7">
        <text>4 Fe(2+) + O2 + 4 H(+) = 4 Fe(3+) + 2 H2O</text>
        <dbReference type="Rhea" id="RHEA:11148"/>
        <dbReference type="ChEBI" id="CHEBI:15377"/>
        <dbReference type="ChEBI" id="CHEBI:15378"/>
        <dbReference type="ChEBI" id="CHEBI:15379"/>
        <dbReference type="ChEBI" id="CHEBI:29033"/>
        <dbReference type="ChEBI" id="CHEBI:29034"/>
        <dbReference type="EC" id="1.16.3.1"/>
    </reaction>
</comment>
<dbReference type="GO" id="GO:0008199">
    <property type="term" value="F:ferric iron binding"/>
    <property type="evidence" value="ECO:0007669"/>
    <property type="project" value="InterPro"/>
</dbReference>
<organism evidence="12 13">
    <name type="scientific">Magnetofaba australis IT-1</name>
    <dbReference type="NCBI Taxonomy" id="1434232"/>
    <lineage>
        <taxon>Bacteria</taxon>
        <taxon>Pseudomonadati</taxon>
        <taxon>Pseudomonadota</taxon>
        <taxon>Magnetococcia</taxon>
        <taxon>Magnetococcales</taxon>
        <taxon>Magnetococcaceae</taxon>
        <taxon>Magnetofaba</taxon>
    </lineage>
</organism>
<dbReference type="Proteomes" id="UP000194003">
    <property type="component" value="Unassembled WGS sequence"/>
</dbReference>
<evidence type="ECO:0000256" key="8">
    <source>
        <dbReference type="PIRSR" id="PIRSR002560-1"/>
    </source>
</evidence>
<dbReference type="OrthoDB" id="9800505at2"/>
<dbReference type="PANTHER" id="PTHR30295:SF0">
    <property type="entry name" value="BACTERIOFERRITIN"/>
    <property type="match status" value="1"/>
</dbReference>
<feature type="binding site" evidence="8">
    <location>
        <position position="128"/>
    </location>
    <ligand>
        <name>Fe cation</name>
        <dbReference type="ChEBI" id="CHEBI:24875"/>
        <label>1</label>
    </ligand>
</feature>
<feature type="binding site" evidence="8">
    <location>
        <position position="51"/>
    </location>
    <ligand>
        <name>Fe cation</name>
        <dbReference type="ChEBI" id="CHEBI:24875"/>
        <label>1</label>
    </ligand>
</feature>
<keyword evidence="13" id="KW-1185">Reference proteome</keyword>
<dbReference type="Gene3D" id="1.20.1260.10">
    <property type="match status" value="1"/>
</dbReference>
<evidence type="ECO:0000256" key="3">
    <source>
        <dbReference type="ARBA" id="ARBA00022434"/>
    </source>
</evidence>
<dbReference type="PROSITE" id="PS50905">
    <property type="entry name" value="FERRITIN_LIKE"/>
    <property type="match status" value="1"/>
</dbReference>
<reference evidence="12 13" key="1">
    <citation type="journal article" date="2016" name="BMC Genomics">
        <title>Combined genomic and structural analyses of a cultured magnetotactic bacterium reveals its niche adaptation to a dynamic environment.</title>
        <authorList>
            <person name="Araujo A.C."/>
            <person name="Morillo V."/>
            <person name="Cypriano J."/>
            <person name="Teixeira L.C."/>
            <person name="Leao P."/>
            <person name="Lyra S."/>
            <person name="Almeida L.G."/>
            <person name="Bazylinski D.A."/>
            <person name="Vasconcellos A.T."/>
            <person name="Abreu F."/>
            <person name="Lins U."/>
        </authorList>
    </citation>
    <scope>NUCLEOTIDE SEQUENCE [LARGE SCALE GENOMIC DNA]</scope>
    <source>
        <strain evidence="12 13">IT-1</strain>
    </source>
</reference>
<dbReference type="AlphaFoldDB" id="A0A1Y2K191"/>
<dbReference type="InterPro" id="IPR008331">
    <property type="entry name" value="Ferritin_DPS_dom"/>
</dbReference>
<feature type="binding site" description="axial binding residue" evidence="8">
    <location>
        <position position="52"/>
    </location>
    <ligand>
        <name>heme b</name>
        <dbReference type="ChEBI" id="CHEBI:60344"/>
        <note>ligand shared between dimeric partners</note>
    </ligand>
    <ligandPart>
        <name>Fe</name>
        <dbReference type="ChEBI" id="CHEBI:18248"/>
    </ligandPart>
</feature>
<gene>
    <name evidence="12" type="primary">bfr-1</name>
    <name evidence="12" type="ORF">MAIT1_01840</name>
</gene>
<comment type="function">
    <text evidence="7">Iron-storage protein, whose ferroxidase center binds Fe(2+), oxidizes it using dioxygen to Fe(3+), and participates in the subsequent Fe(3+) oxide mineral core formation within the central cavity of the BFR protein shell.</text>
</comment>
<feature type="binding site" evidence="8">
    <location>
        <position position="128"/>
    </location>
    <ligand>
        <name>Fe cation</name>
        <dbReference type="ChEBI" id="CHEBI:24875"/>
        <label>2</label>
    </ligand>
</feature>
<dbReference type="InterPro" id="IPR012347">
    <property type="entry name" value="Ferritin-like"/>
</dbReference>
<evidence type="ECO:0000256" key="1">
    <source>
        <dbReference type="ARBA" id="ARBA00001970"/>
    </source>
</evidence>
<evidence type="ECO:0000256" key="4">
    <source>
        <dbReference type="ARBA" id="ARBA00022617"/>
    </source>
</evidence>
<dbReference type="InterPro" id="IPR009040">
    <property type="entry name" value="Ferritin-like_diiron"/>
</dbReference>
<evidence type="ECO:0000256" key="7">
    <source>
        <dbReference type="PIRNR" id="PIRNR002560"/>
    </source>
</evidence>
<keyword evidence="3 7" id="KW-0409">Iron storage</keyword>
<dbReference type="EMBL" id="LVJN01000020">
    <property type="protein sequence ID" value="OSM01801.1"/>
    <property type="molecule type" value="Genomic_DNA"/>
</dbReference>
<comment type="caution">
    <text evidence="12">The sequence shown here is derived from an EMBL/GenBank/DDBJ whole genome shotgun (WGS) entry which is preliminary data.</text>
</comment>
<dbReference type="CDD" id="cd00907">
    <property type="entry name" value="Bacterioferritin"/>
    <property type="match status" value="1"/>
</dbReference>
<dbReference type="SUPFAM" id="SSF47240">
    <property type="entry name" value="Ferritin-like"/>
    <property type="match status" value="1"/>
</dbReference>
<keyword evidence="6 7" id="KW-0408">Iron</keyword>
<dbReference type="STRING" id="1434232.MAIT1_01840"/>
<dbReference type="GO" id="GO:0006826">
    <property type="term" value="P:iron ion transport"/>
    <property type="evidence" value="ECO:0007669"/>
    <property type="project" value="InterPro"/>
</dbReference>
<keyword evidence="5 7" id="KW-0479">Metal-binding</keyword>
<dbReference type="PIRSF" id="PIRSF002560">
    <property type="entry name" value="Bacterioferritin"/>
    <property type="match status" value="1"/>
</dbReference>
<dbReference type="GO" id="GO:0004322">
    <property type="term" value="F:ferroxidase activity"/>
    <property type="evidence" value="ECO:0007669"/>
    <property type="project" value="UniProtKB-EC"/>
</dbReference>
<feature type="binding site" evidence="8">
    <location>
        <position position="94"/>
    </location>
    <ligand>
        <name>Fe cation</name>
        <dbReference type="ChEBI" id="CHEBI:24875"/>
        <label>2</label>
    </ligand>
</feature>
<keyword evidence="10" id="KW-0175">Coiled coil</keyword>
<dbReference type="Pfam" id="PF00210">
    <property type="entry name" value="Ferritin"/>
    <property type="match status" value="1"/>
</dbReference>
<feature type="domain" description="Ferritin-like diiron" evidence="11">
    <location>
        <begin position="1"/>
        <end position="145"/>
    </location>
</feature>
<name>A0A1Y2K191_9PROT</name>
<feature type="binding site" evidence="8">
    <location>
        <position position="51"/>
    </location>
    <ligand>
        <name>Fe cation</name>
        <dbReference type="ChEBI" id="CHEBI:24875"/>
        <label>2</label>
    </ligand>
</feature>
<evidence type="ECO:0000256" key="5">
    <source>
        <dbReference type="ARBA" id="ARBA00022723"/>
    </source>
</evidence>
<evidence type="ECO:0000256" key="9">
    <source>
        <dbReference type="RuleBase" id="RU000623"/>
    </source>
</evidence>
<dbReference type="InterPro" id="IPR002024">
    <property type="entry name" value="Bacterioferritin"/>
</dbReference>
<accession>A0A1Y2K191</accession>
<feature type="binding site" evidence="8">
    <location>
        <position position="54"/>
    </location>
    <ligand>
        <name>Fe cation</name>
        <dbReference type="ChEBI" id="CHEBI:24875"/>
        <label>1</label>
    </ligand>
</feature>
<dbReference type="PROSITE" id="PS00549">
    <property type="entry name" value="BACTERIOFERRITIN"/>
    <property type="match status" value="1"/>
</dbReference>
<dbReference type="EC" id="1.16.3.1" evidence="7"/>
<evidence type="ECO:0000256" key="10">
    <source>
        <dbReference type="SAM" id="Coils"/>
    </source>
</evidence>
<comment type="similarity">
    <text evidence="2 7 9">Belongs to the bacterioferritin family.</text>
</comment>
<evidence type="ECO:0000259" key="11">
    <source>
        <dbReference type="PROSITE" id="PS50905"/>
    </source>
</evidence>
<evidence type="ECO:0000313" key="13">
    <source>
        <dbReference type="Proteomes" id="UP000194003"/>
    </source>
</evidence>
<proteinExistence type="inferred from homology"/>
<protein>
    <recommendedName>
        <fullName evidence="7 9">Bacterioferritin</fullName>
        <ecNumber evidence="7">1.16.3.1</ecNumber>
    </recommendedName>
</protein>
<dbReference type="GO" id="GO:0006879">
    <property type="term" value="P:intracellular iron ion homeostasis"/>
    <property type="evidence" value="ECO:0007669"/>
    <property type="project" value="UniProtKB-KW"/>
</dbReference>
<evidence type="ECO:0000256" key="2">
    <source>
        <dbReference type="ARBA" id="ARBA00008093"/>
    </source>
</evidence>
<evidence type="ECO:0000313" key="12">
    <source>
        <dbReference type="EMBL" id="OSM01801.1"/>
    </source>
</evidence>
<dbReference type="GO" id="GO:0005829">
    <property type="term" value="C:cytosol"/>
    <property type="evidence" value="ECO:0007669"/>
    <property type="project" value="TreeGrafter"/>
</dbReference>
<dbReference type="InterPro" id="IPR009078">
    <property type="entry name" value="Ferritin-like_SF"/>
</dbReference>
<sequence>MKGEAEILAALHGVLVGRLTAINQYFLHARMYRNWGFDAFNKRNYKRAIDEMKHADKIIERILFLEGLPNLQDLEKLMIGENPRECLDCNFQWEMQGIPVLKDAIALCEKKRDYITRELLEEILEEMEEEVDWMEAQVVRIESVGTENYLQAMMREED</sequence>
<dbReference type="PRINTS" id="PR00601">
    <property type="entry name" value="BACFERRITIN"/>
</dbReference>
<feature type="coiled-coil region" evidence="10">
    <location>
        <begin position="117"/>
        <end position="144"/>
    </location>
</feature>